<keyword evidence="3" id="KW-1185">Reference proteome</keyword>
<gene>
    <name evidence="2" type="ORF">V3328_10340</name>
</gene>
<feature type="chain" id="PRO_5043454786" evidence="1">
    <location>
        <begin position="26"/>
        <end position="129"/>
    </location>
</feature>
<dbReference type="AlphaFoldDB" id="A0AAW9RE28"/>
<proteinExistence type="predicted"/>
<evidence type="ECO:0000313" key="2">
    <source>
        <dbReference type="EMBL" id="MEJ8571872.1"/>
    </source>
</evidence>
<sequence length="129" mass="13436">MKRLVRYLSLVLFTLVLAGADFAHAQGPGSYARRTGPLGGPLRLEANFVAGDTCQAALSAKRGAPAGQAIGPDTIPVTIVIGPNPKGCGTSRVVTRIMTLGGPKEINIIQIFFVNPAGRILKVERISAG</sequence>
<name>A0AAW9RE28_9HYPH</name>
<reference evidence="2 3" key="1">
    <citation type="submission" date="2024-02" db="EMBL/GenBank/DDBJ databases">
        <title>Genome analysis and characterization of Microbaculum marinisediminis sp. nov., isolated from marine sediment.</title>
        <authorList>
            <person name="Du Z.-J."/>
            <person name="Ye Y.-Q."/>
            <person name="Zhang Z.-R."/>
            <person name="Yuan S.-M."/>
            <person name="Zhang X.-Y."/>
        </authorList>
    </citation>
    <scope>NUCLEOTIDE SEQUENCE [LARGE SCALE GENOMIC DNA]</scope>
    <source>
        <strain evidence="2 3">SDUM1044001</strain>
    </source>
</reference>
<dbReference type="EMBL" id="JAZHOF010000004">
    <property type="protein sequence ID" value="MEJ8571872.1"/>
    <property type="molecule type" value="Genomic_DNA"/>
</dbReference>
<comment type="caution">
    <text evidence="2">The sequence shown here is derived from an EMBL/GenBank/DDBJ whole genome shotgun (WGS) entry which is preliminary data.</text>
</comment>
<keyword evidence="1" id="KW-0732">Signal</keyword>
<dbReference type="Proteomes" id="UP001378188">
    <property type="component" value="Unassembled WGS sequence"/>
</dbReference>
<dbReference type="RefSeq" id="WP_340329573.1">
    <property type="nucleotide sequence ID" value="NZ_JAZHOF010000004.1"/>
</dbReference>
<feature type="signal peptide" evidence="1">
    <location>
        <begin position="1"/>
        <end position="25"/>
    </location>
</feature>
<evidence type="ECO:0000256" key="1">
    <source>
        <dbReference type="SAM" id="SignalP"/>
    </source>
</evidence>
<evidence type="ECO:0000313" key="3">
    <source>
        <dbReference type="Proteomes" id="UP001378188"/>
    </source>
</evidence>
<accession>A0AAW9RE28</accession>
<organism evidence="2 3">
    <name type="scientific">Microbaculum marinum</name>
    <dbReference type="NCBI Taxonomy" id="1764581"/>
    <lineage>
        <taxon>Bacteria</taxon>
        <taxon>Pseudomonadati</taxon>
        <taxon>Pseudomonadota</taxon>
        <taxon>Alphaproteobacteria</taxon>
        <taxon>Hyphomicrobiales</taxon>
        <taxon>Tepidamorphaceae</taxon>
        <taxon>Microbaculum</taxon>
    </lineage>
</organism>
<protein>
    <submittedName>
        <fullName evidence="2">Uncharacterized protein</fullName>
    </submittedName>
</protein>